<dbReference type="InterPro" id="IPR050640">
    <property type="entry name" value="Bact_2-comp_sensor_kinase"/>
</dbReference>
<dbReference type="PANTHER" id="PTHR34220">
    <property type="entry name" value="SENSOR HISTIDINE KINASE YPDA"/>
    <property type="match status" value="1"/>
</dbReference>
<dbReference type="Gene3D" id="3.30.565.10">
    <property type="entry name" value="Histidine kinase-like ATPase, C-terminal domain"/>
    <property type="match status" value="1"/>
</dbReference>
<protein>
    <submittedName>
        <fullName evidence="4">Histidine kinase</fullName>
    </submittedName>
</protein>
<evidence type="ECO:0000313" key="4">
    <source>
        <dbReference type="EMBL" id="WKN34035.1"/>
    </source>
</evidence>
<keyword evidence="4" id="KW-0808">Transferase</keyword>
<proteinExistence type="predicted"/>
<feature type="coiled-coil region" evidence="1">
    <location>
        <begin position="157"/>
        <end position="191"/>
    </location>
</feature>
<dbReference type="InterPro" id="IPR036890">
    <property type="entry name" value="HATPase_C_sf"/>
</dbReference>
<feature type="domain" description="Signal transduction histidine kinase internal region" evidence="3">
    <location>
        <begin position="184"/>
        <end position="261"/>
    </location>
</feature>
<name>A0AA49GK55_9BACT</name>
<dbReference type="PANTHER" id="PTHR34220:SF7">
    <property type="entry name" value="SENSOR HISTIDINE KINASE YPDA"/>
    <property type="match status" value="1"/>
</dbReference>
<dbReference type="Pfam" id="PF06580">
    <property type="entry name" value="His_kinase"/>
    <property type="match status" value="1"/>
</dbReference>
<sequence>MVSYSVIDKYRKQYYGWRRFLVHVLFWLVIFCFELIQSSITIEDPSIRFFFTLREVATIATIHYFLAYYAIPRFLLKRKWLPFIFCIILSYVSLMAGEYYSLYFLTQNHLVTGYLVQTASFFLKYDFLTTLVDPARMYNIFGFNLSLAFSLLIKLTMNIYKSNLQKLSLEKEKVELKKKKTELELAFLKAQINPHFFFNTLNNVYSLIVDKDEFAASVVLKLSDMMRYTLYEATNDKILLSRELQFIQDYAKLEKIRHKDHVVIQTNIQAVPSHLKIPPLILVTFVENAFKHGINNTIAASWVIITASLQESTLTYTVENSKPSSLRQETIQGGIGLVNVRRRLDILYADRYELTVKNEPSTYAIHLTIQLHEDITQLHNHRRRTVRPRPNQKIH</sequence>
<dbReference type="EMBL" id="CP120682">
    <property type="protein sequence ID" value="WKN34035.1"/>
    <property type="molecule type" value="Genomic_DNA"/>
</dbReference>
<feature type="transmembrane region" description="Helical" evidence="2">
    <location>
        <begin position="80"/>
        <end position="100"/>
    </location>
</feature>
<feature type="transmembrane region" description="Helical" evidence="2">
    <location>
        <begin position="137"/>
        <end position="157"/>
    </location>
</feature>
<dbReference type="GO" id="GO:0016020">
    <property type="term" value="C:membrane"/>
    <property type="evidence" value="ECO:0007669"/>
    <property type="project" value="InterPro"/>
</dbReference>
<evidence type="ECO:0000259" key="3">
    <source>
        <dbReference type="Pfam" id="PF06580"/>
    </source>
</evidence>
<dbReference type="AlphaFoldDB" id="A0AA49GK55"/>
<evidence type="ECO:0000256" key="2">
    <source>
        <dbReference type="SAM" id="Phobius"/>
    </source>
</evidence>
<feature type="transmembrane region" description="Helical" evidence="2">
    <location>
        <begin position="46"/>
        <end position="68"/>
    </location>
</feature>
<keyword evidence="2" id="KW-1133">Transmembrane helix</keyword>
<feature type="transmembrane region" description="Helical" evidence="2">
    <location>
        <begin position="20"/>
        <end position="40"/>
    </location>
</feature>
<evidence type="ECO:0000256" key="1">
    <source>
        <dbReference type="SAM" id="Coils"/>
    </source>
</evidence>
<keyword evidence="4" id="KW-0418">Kinase</keyword>
<reference evidence="4" key="2">
    <citation type="journal article" date="2024" name="Antonie Van Leeuwenhoek">
        <title>Roseihalotalea indica gen. nov., sp. nov., a halophilic Bacteroidetes from mesopelagic Southwest Indian Ocean with higher carbohydrate metabolic potential.</title>
        <authorList>
            <person name="Chen B."/>
            <person name="Zhang M."/>
            <person name="Lin D."/>
            <person name="Ye J."/>
            <person name="Tang K."/>
        </authorList>
    </citation>
    <scope>NUCLEOTIDE SEQUENCE</scope>
    <source>
        <strain evidence="4">TK19036</strain>
    </source>
</reference>
<keyword evidence="2" id="KW-0812">Transmembrane</keyword>
<organism evidence="4">
    <name type="scientific">Roseihalotalea indica</name>
    <dbReference type="NCBI Taxonomy" id="2867963"/>
    <lineage>
        <taxon>Bacteria</taxon>
        <taxon>Pseudomonadati</taxon>
        <taxon>Bacteroidota</taxon>
        <taxon>Cytophagia</taxon>
        <taxon>Cytophagales</taxon>
        <taxon>Catalimonadaceae</taxon>
        <taxon>Roseihalotalea</taxon>
    </lineage>
</organism>
<dbReference type="InterPro" id="IPR010559">
    <property type="entry name" value="Sig_transdc_His_kin_internal"/>
</dbReference>
<accession>A0AA49GK55</accession>
<keyword evidence="2" id="KW-0472">Membrane</keyword>
<reference evidence="4" key="1">
    <citation type="journal article" date="2023" name="Comput. Struct. Biotechnol. J.">
        <title>Discovery of a novel marine Bacteroidetes with a rich repertoire of carbohydrate-active enzymes.</title>
        <authorList>
            <person name="Chen B."/>
            <person name="Liu G."/>
            <person name="Chen Q."/>
            <person name="Wang H."/>
            <person name="Liu L."/>
            <person name="Tang K."/>
        </authorList>
    </citation>
    <scope>NUCLEOTIDE SEQUENCE</scope>
    <source>
        <strain evidence="4">TK19036</strain>
    </source>
</reference>
<gene>
    <name evidence="4" type="ORF">K4G66_16770</name>
</gene>
<dbReference type="GO" id="GO:0000155">
    <property type="term" value="F:phosphorelay sensor kinase activity"/>
    <property type="evidence" value="ECO:0007669"/>
    <property type="project" value="InterPro"/>
</dbReference>
<keyword evidence="1" id="KW-0175">Coiled coil</keyword>